<feature type="region of interest" description="Disordered" evidence="2">
    <location>
        <begin position="225"/>
        <end position="249"/>
    </location>
</feature>
<organism evidence="4 5">
    <name type="scientific">Stemphylium lycopersici</name>
    <name type="common">Tomato gray leaf spot disease fungus</name>
    <name type="synonym">Thyrospora lycopersici</name>
    <dbReference type="NCBI Taxonomy" id="183478"/>
    <lineage>
        <taxon>Eukaryota</taxon>
        <taxon>Fungi</taxon>
        <taxon>Dikarya</taxon>
        <taxon>Ascomycota</taxon>
        <taxon>Pezizomycotina</taxon>
        <taxon>Dothideomycetes</taxon>
        <taxon>Pleosporomycetidae</taxon>
        <taxon>Pleosporales</taxon>
        <taxon>Pleosporineae</taxon>
        <taxon>Pleosporaceae</taxon>
        <taxon>Stemphylium</taxon>
    </lineage>
</organism>
<protein>
    <recommendedName>
        <fullName evidence="1">ceramidase</fullName>
        <ecNumber evidence="1">3.5.1.23</ecNumber>
    </recommendedName>
</protein>
<feature type="domain" description="Acid ceramidase N-terminal" evidence="3">
    <location>
        <begin position="5"/>
        <end position="56"/>
    </location>
</feature>
<accession>A0A364NFQ4</accession>
<evidence type="ECO:0000313" key="5">
    <source>
        <dbReference type="Proteomes" id="UP000249619"/>
    </source>
</evidence>
<sequence length="339" mass="37644">MAPNKPPTHTINLSLPPHARYAALATAYAPTLHVLPDLYSEAVSHLALPSSFFHLLGRLLLRRLHSTEQTSELRGISEASGVPMYLLIAYNVFLDLLVGCTSGGAMTHEPRSAAEATMLHFRTLDWSMPALRDLIVQYEFVERQSGEVVARTLGYVGFVGVLTGVRKGLSISLNFRPYRNARGLEGENLMYCWNMVLVLLGWRPSVASVMRGFLLPREAAGEKKQRRRLVKKSEREQGDGEGEEKEGKKSPRFSILLPYTPTDVVNLLPHMRTSVAYLIFCTGTETIILEKDFQSARTLRSSSFISTTNHDVAFESAANPQAAQQHIQSQTNPFLGASM</sequence>
<evidence type="ECO:0000256" key="1">
    <source>
        <dbReference type="ARBA" id="ARBA00011891"/>
    </source>
</evidence>
<gene>
    <name evidence="4" type="ORF">DDE83_000511</name>
</gene>
<reference evidence="5" key="1">
    <citation type="submission" date="2018-05" db="EMBL/GenBank/DDBJ databases">
        <title>Draft genome sequence of Stemphylium lycopersici strain CIDEFI 213.</title>
        <authorList>
            <person name="Medina R."/>
            <person name="Franco M.E.E."/>
            <person name="Lucentini C.G."/>
            <person name="Saparrat M.C.N."/>
            <person name="Balatti P.A."/>
        </authorList>
    </citation>
    <scope>NUCLEOTIDE SEQUENCE [LARGE SCALE GENOMIC DNA]</scope>
    <source>
        <strain evidence="5">CIDEFI 213</strain>
    </source>
</reference>
<evidence type="ECO:0000259" key="3">
    <source>
        <dbReference type="Pfam" id="PF15508"/>
    </source>
</evidence>
<dbReference type="EC" id="3.5.1.23" evidence="1"/>
<dbReference type="STRING" id="183478.A0A364NFQ4"/>
<dbReference type="PANTHER" id="PTHR28583:SF1">
    <property type="entry name" value="ACID CERAMIDASE"/>
    <property type="match status" value="1"/>
</dbReference>
<name>A0A364NFQ4_STELY</name>
<dbReference type="PANTHER" id="PTHR28583">
    <property type="entry name" value="ACID AMIDASE"/>
    <property type="match status" value="1"/>
</dbReference>
<dbReference type="EMBL" id="QGDH01000005">
    <property type="protein sequence ID" value="RAR16154.1"/>
    <property type="molecule type" value="Genomic_DNA"/>
</dbReference>
<dbReference type="AlphaFoldDB" id="A0A364NFQ4"/>
<dbReference type="InterPro" id="IPR029130">
    <property type="entry name" value="Acid_ceramidase_N"/>
</dbReference>
<evidence type="ECO:0000256" key="2">
    <source>
        <dbReference type="SAM" id="MobiDB-lite"/>
    </source>
</evidence>
<dbReference type="GO" id="GO:0017040">
    <property type="term" value="F:N-acylsphingosine amidohydrolase activity"/>
    <property type="evidence" value="ECO:0007669"/>
    <property type="project" value="UniProtKB-EC"/>
</dbReference>
<keyword evidence="5" id="KW-1185">Reference proteome</keyword>
<dbReference type="Pfam" id="PF15508">
    <property type="entry name" value="NAAA-beta"/>
    <property type="match status" value="1"/>
</dbReference>
<proteinExistence type="predicted"/>
<evidence type="ECO:0000313" key="4">
    <source>
        <dbReference type="EMBL" id="RAR16154.1"/>
    </source>
</evidence>
<dbReference type="Proteomes" id="UP000249619">
    <property type="component" value="Unassembled WGS sequence"/>
</dbReference>
<comment type="caution">
    <text evidence="4">The sequence shown here is derived from an EMBL/GenBank/DDBJ whole genome shotgun (WGS) entry which is preliminary data.</text>
</comment>